<proteinExistence type="predicted"/>
<evidence type="ECO:0000256" key="5">
    <source>
        <dbReference type="ARBA" id="ARBA00023136"/>
    </source>
</evidence>
<keyword evidence="9" id="KW-1185">Reference proteome</keyword>
<gene>
    <name evidence="8" type="ORF">DFR59_11040</name>
</gene>
<reference evidence="8 9" key="1">
    <citation type="submission" date="2018-07" db="EMBL/GenBank/DDBJ databases">
        <title>Genomic Encyclopedia of Type Strains, Phase IV (KMG-IV): sequencing the most valuable type-strain genomes for metagenomic binning, comparative biology and taxonomic classification.</title>
        <authorList>
            <person name="Goeker M."/>
        </authorList>
    </citation>
    <scope>NUCLEOTIDE SEQUENCE [LARGE SCALE GENOMIC DNA]</scope>
    <source>
        <strain evidence="8 9">DSM 25281</strain>
    </source>
</reference>
<dbReference type="AlphaFoldDB" id="A0A370GD96"/>
<comment type="caution">
    <text evidence="8">The sequence shown here is derived from an EMBL/GenBank/DDBJ whole genome shotgun (WGS) entry which is preliminary data.</text>
</comment>
<feature type="transmembrane region" description="Helical" evidence="6">
    <location>
        <begin position="35"/>
        <end position="58"/>
    </location>
</feature>
<evidence type="ECO:0000259" key="7">
    <source>
        <dbReference type="Pfam" id="PF04024"/>
    </source>
</evidence>
<accession>A0A370GD96</accession>
<keyword evidence="5 6" id="KW-0472">Membrane</keyword>
<sequence>MKKMARSRSNRKIAGVLGGLSKSVGIDANVLRVIFIILLFPTGFFPMAITYGLLVFILPNEEDVIR</sequence>
<evidence type="ECO:0000256" key="1">
    <source>
        <dbReference type="ARBA" id="ARBA00004162"/>
    </source>
</evidence>
<evidence type="ECO:0000256" key="6">
    <source>
        <dbReference type="SAM" id="Phobius"/>
    </source>
</evidence>
<name>A0A370GD96_9BACI</name>
<keyword evidence="3 6" id="KW-0812">Transmembrane</keyword>
<keyword evidence="2" id="KW-1003">Cell membrane</keyword>
<dbReference type="Proteomes" id="UP000255326">
    <property type="component" value="Unassembled WGS sequence"/>
</dbReference>
<evidence type="ECO:0000313" key="9">
    <source>
        <dbReference type="Proteomes" id="UP000255326"/>
    </source>
</evidence>
<dbReference type="InterPro" id="IPR052027">
    <property type="entry name" value="PspC"/>
</dbReference>
<comment type="subcellular location">
    <subcellularLocation>
        <location evidence="1">Cell membrane</location>
        <topology evidence="1">Single-pass membrane protein</topology>
    </subcellularLocation>
</comment>
<dbReference type="PANTHER" id="PTHR33885">
    <property type="entry name" value="PHAGE SHOCK PROTEIN C"/>
    <property type="match status" value="1"/>
</dbReference>
<organism evidence="8 9">
    <name type="scientific">Falsibacillus pallidus</name>
    <dbReference type="NCBI Taxonomy" id="493781"/>
    <lineage>
        <taxon>Bacteria</taxon>
        <taxon>Bacillati</taxon>
        <taxon>Bacillota</taxon>
        <taxon>Bacilli</taxon>
        <taxon>Bacillales</taxon>
        <taxon>Bacillaceae</taxon>
        <taxon>Falsibacillus</taxon>
    </lineage>
</organism>
<dbReference type="Pfam" id="PF04024">
    <property type="entry name" value="PspC"/>
    <property type="match status" value="1"/>
</dbReference>
<dbReference type="GO" id="GO:0005886">
    <property type="term" value="C:plasma membrane"/>
    <property type="evidence" value="ECO:0007669"/>
    <property type="project" value="UniProtKB-SubCell"/>
</dbReference>
<dbReference type="PANTHER" id="PTHR33885:SF3">
    <property type="entry name" value="PHAGE SHOCK PROTEIN C"/>
    <property type="match status" value="1"/>
</dbReference>
<keyword evidence="4 6" id="KW-1133">Transmembrane helix</keyword>
<evidence type="ECO:0000256" key="2">
    <source>
        <dbReference type="ARBA" id="ARBA00022475"/>
    </source>
</evidence>
<dbReference type="OrthoDB" id="9815286at2"/>
<evidence type="ECO:0000313" key="8">
    <source>
        <dbReference type="EMBL" id="RDI41039.1"/>
    </source>
</evidence>
<dbReference type="InterPro" id="IPR007168">
    <property type="entry name" value="Phageshock_PspC_N"/>
</dbReference>
<evidence type="ECO:0000256" key="4">
    <source>
        <dbReference type="ARBA" id="ARBA00022989"/>
    </source>
</evidence>
<dbReference type="RefSeq" id="WP_114746320.1">
    <property type="nucleotide sequence ID" value="NZ_QQAY01000010.1"/>
</dbReference>
<feature type="domain" description="Phage shock protein PspC N-terminal" evidence="7">
    <location>
        <begin position="2"/>
        <end position="61"/>
    </location>
</feature>
<dbReference type="EMBL" id="QQAY01000010">
    <property type="protein sequence ID" value="RDI41039.1"/>
    <property type="molecule type" value="Genomic_DNA"/>
</dbReference>
<protein>
    <submittedName>
        <fullName evidence="8">Phage shock protein C (PspC) family protein</fullName>
    </submittedName>
</protein>
<evidence type="ECO:0000256" key="3">
    <source>
        <dbReference type="ARBA" id="ARBA00022692"/>
    </source>
</evidence>